<evidence type="ECO:0000256" key="2">
    <source>
        <dbReference type="ARBA" id="ARBA00004191"/>
    </source>
</evidence>
<proteinExistence type="inferred from homology"/>
<evidence type="ECO:0000256" key="1">
    <source>
        <dbReference type="ARBA" id="ARBA00003534"/>
    </source>
</evidence>
<dbReference type="GO" id="GO:0071555">
    <property type="term" value="P:cell wall organization"/>
    <property type="evidence" value="ECO:0007669"/>
    <property type="project" value="UniProtKB-KW"/>
</dbReference>
<dbReference type="PANTHER" id="PTHR21562">
    <property type="entry name" value="NOTUM-RELATED"/>
    <property type="match status" value="1"/>
</dbReference>
<dbReference type="GO" id="GO:0009505">
    <property type="term" value="C:plant-type cell wall"/>
    <property type="evidence" value="ECO:0007669"/>
    <property type="project" value="TreeGrafter"/>
</dbReference>
<dbReference type="InterPro" id="IPR004963">
    <property type="entry name" value="PAE/NOTUM"/>
</dbReference>
<evidence type="ECO:0000256" key="6">
    <source>
        <dbReference type="RuleBase" id="RU363114"/>
    </source>
</evidence>
<reference evidence="8 9" key="1">
    <citation type="submission" date="2019-12" db="EMBL/GenBank/DDBJ databases">
        <authorList>
            <person name="Alioto T."/>
            <person name="Alioto T."/>
            <person name="Gomez Garrido J."/>
        </authorList>
    </citation>
    <scope>NUCLEOTIDE SEQUENCE [LARGE SCALE GENOMIC DNA]</scope>
</reference>
<keyword evidence="9" id="KW-1185">Reference proteome</keyword>
<sequence>MSLLIFLLVVIKTEGFHSINEVPNPINITFIDSAVSKGAVCLDGSPPAYHFDQGFGDGIDNWLVYLEGGGWCETESECKARALSTYGSSFRKPKVYYFNGVLSKNQMINPEFYNWNRVFVRYCDGSSFAGNVEAVNPATNLYYRGARIFKVVMEDLLEKGMKYASNAILTGCSAGGLATILNCDRFRALVPSANRVKCISDSGYFIHAKDVPGVKRREKRFAGVVRLHELSNFLPSSCTSKRNPSLCLFPEYLVKDMETPLFLLNSLYDSWQITYNLKPHHGDEHGWKKCTKDTKLCSPGQLKTIRDFRMDFLKSLQEIGNSSCTGMFINSCYLHCYTYSTERWNCAAGLGNTTIAQAIGDWYFDRDSFKGIDTMHDVPQECTQCL</sequence>
<dbReference type="Gramene" id="OE9A035668T1">
    <property type="protein sequence ID" value="OE9A035668C1"/>
    <property type="gene ID" value="OE9A035668"/>
</dbReference>
<comment type="caution">
    <text evidence="8">The sequence shown here is derived from an EMBL/GenBank/DDBJ whole genome shotgun (WGS) entry which is preliminary data.</text>
</comment>
<feature type="chain" id="PRO_5035863136" description="Pectin acetylesterase" evidence="7">
    <location>
        <begin position="16"/>
        <end position="386"/>
    </location>
</feature>
<keyword evidence="5 6" id="KW-0961">Cell wall biogenesis/degradation</keyword>
<dbReference type="AlphaFoldDB" id="A0A8S0RZB6"/>
<comment type="similarity">
    <text evidence="3 6">Belongs to the pectinacetylesterase family.</text>
</comment>
<dbReference type="GO" id="GO:0052793">
    <property type="term" value="F:pectin acetylesterase activity"/>
    <property type="evidence" value="ECO:0007669"/>
    <property type="project" value="TreeGrafter"/>
</dbReference>
<dbReference type="Proteomes" id="UP000594638">
    <property type="component" value="Unassembled WGS sequence"/>
</dbReference>
<evidence type="ECO:0000256" key="3">
    <source>
        <dbReference type="ARBA" id="ARBA00005784"/>
    </source>
</evidence>
<gene>
    <name evidence="8" type="ORF">OLEA9_A035668</name>
</gene>
<name>A0A8S0RZB6_OLEEU</name>
<organism evidence="8 9">
    <name type="scientific">Olea europaea subsp. europaea</name>
    <dbReference type="NCBI Taxonomy" id="158383"/>
    <lineage>
        <taxon>Eukaryota</taxon>
        <taxon>Viridiplantae</taxon>
        <taxon>Streptophyta</taxon>
        <taxon>Embryophyta</taxon>
        <taxon>Tracheophyta</taxon>
        <taxon>Spermatophyta</taxon>
        <taxon>Magnoliopsida</taxon>
        <taxon>eudicotyledons</taxon>
        <taxon>Gunneridae</taxon>
        <taxon>Pentapetalae</taxon>
        <taxon>asterids</taxon>
        <taxon>lamiids</taxon>
        <taxon>Lamiales</taxon>
        <taxon>Oleaceae</taxon>
        <taxon>Oleeae</taxon>
        <taxon>Olea</taxon>
    </lineage>
</organism>
<keyword evidence="6" id="KW-0378">Hydrolase</keyword>
<evidence type="ECO:0000313" key="8">
    <source>
        <dbReference type="EMBL" id="CAA2984509.1"/>
    </source>
</evidence>
<evidence type="ECO:0000256" key="4">
    <source>
        <dbReference type="ARBA" id="ARBA00022512"/>
    </source>
</evidence>
<feature type="signal peptide" evidence="7">
    <location>
        <begin position="1"/>
        <end position="15"/>
    </location>
</feature>
<protein>
    <recommendedName>
        <fullName evidence="6">Pectin acetylesterase</fullName>
        <ecNumber evidence="6">3.1.1.-</ecNumber>
    </recommendedName>
</protein>
<evidence type="ECO:0000256" key="5">
    <source>
        <dbReference type="ARBA" id="ARBA00023316"/>
    </source>
</evidence>
<accession>A0A8S0RZB6</accession>
<keyword evidence="4 6" id="KW-0134">Cell wall</keyword>
<comment type="subcellular location">
    <subcellularLocation>
        <location evidence="2 6">Secreted</location>
        <location evidence="2 6">Cell wall</location>
    </subcellularLocation>
</comment>
<comment type="function">
    <text evidence="1 6">Hydrolyzes acetyl esters in homogalacturonan regions of pectin. In type I primary cell wall, galacturonic acid residues of pectin can be acetylated at the O-2 and O-3 positions. Decreasing the degree of acetylation of pectin gels in vitro alters their physical properties.</text>
</comment>
<evidence type="ECO:0000313" key="9">
    <source>
        <dbReference type="Proteomes" id="UP000594638"/>
    </source>
</evidence>
<dbReference type="Pfam" id="PF03283">
    <property type="entry name" value="PAE"/>
    <property type="match status" value="1"/>
</dbReference>
<dbReference type="OrthoDB" id="2015280at2759"/>
<keyword evidence="6" id="KW-0964">Secreted</keyword>
<dbReference type="PANTHER" id="PTHR21562:SF65">
    <property type="entry name" value="PECTIN ACETYLESTERASE"/>
    <property type="match status" value="1"/>
</dbReference>
<evidence type="ECO:0000256" key="7">
    <source>
        <dbReference type="SAM" id="SignalP"/>
    </source>
</evidence>
<dbReference type="EMBL" id="CACTIH010003768">
    <property type="protein sequence ID" value="CAA2984509.1"/>
    <property type="molecule type" value="Genomic_DNA"/>
</dbReference>
<dbReference type="EC" id="3.1.1.-" evidence="6"/>
<keyword evidence="7" id="KW-0732">Signal</keyword>